<dbReference type="Gene3D" id="3.40.50.720">
    <property type="entry name" value="NAD(P)-binding Rossmann-like Domain"/>
    <property type="match status" value="1"/>
</dbReference>
<gene>
    <name evidence="2" type="ORF">DES48_102511</name>
</gene>
<dbReference type="EMBL" id="QNRI01000002">
    <property type="protein sequence ID" value="RBP00743.1"/>
    <property type="molecule type" value="Genomic_DNA"/>
</dbReference>
<comment type="caution">
    <text evidence="2">The sequence shown here is derived from an EMBL/GenBank/DDBJ whole genome shotgun (WGS) entry which is preliminary data.</text>
</comment>
<dbReference type="AlphaFoldDB" id="A0A366EEJ2"/>
<keyword evidence="3" id="KW-1185">Reference proteome</keyword>
<dbReference type="Proteomes" id="UP000252254">
    <property type="component" value="Unassembled WGS sequence"/>
</dbReference>
<dbReference type="InterPro" id="IPR000683">
    <property type="entry name" value="Gfo/Idh/MocA-like_OxRdtase_N"/>
</dbReference>
<dbReference type="GO" id="GO:0000166">
    <property type="term" value="F:nucleotide binding"/>
    <property type="evidence" value="ECO:0007669"/>
    <property type="project" value="InterPro"/>
</dbReference>
<sequence length="310" mass="36286">MVKNFGIIGYSNENGHPYSFSSIINGYNKDELINSGWSVIYDYLKIRDISEFGLRNCKVSHVWTQDKLISEQIAKSCNINHVVDHFEEMLDKVDAVIIARDDYESHLSIATPFLEKGIKVFIDKPLTLRLDELKFFRPYLTNNLLFSTSSMRYARELDGLRADTNNLNEIITIQTSVLNDWNKYGIHMIDAILSFCKIPPYSVEFKKGKHDMYIVRFQNDLIWTINVLGKNASKTFSIQVLTEKWNKSVEIEDNFTMFRRMLWRFNELVQDNKMYFSSSEIVLSNIILMAGEKSRVENREVYINEYSEIL</sequence>
<protein>
    <submittedName>
        <fullName evidence="2">Putative dehydrogenase</fullName>
    </submittedName>
</protein>
<evidence type="ECO:0000313" key="3">
    <source>
        <dbReference type="Proteomes" id="UP000252254"/>
    </source>
</evidence>
<proteinExistence type="predicted"/>
<accession>A0A366EEJ2</accession>
<evidence type="ECO:0000259" key="1">
    <source>
        <dbReference type="Pfam" id="PF01408"/>
    </source>
</evidence>
<dbReference type="SUPFAM" id="SSF51735">
    <property type="entry name" value="NAD(P)-binding Rossmann-fold domains"/>
    <property type="match status" value="1"/>
</dbReference>
<dbReference type="InterPro" id="IPR036291">
    <property type="entry name" value="NAD(P)-bd_dom_sf"/>
</dbReference>
<dbReference type="Pfam" id="PF01408">
    <property type="entry name" value="GFO_IDH_MocA"/>
    <property type="match status" value="1"/>
</dbReference>
<reference evidence="2 3" key="1">
    <citation type="submission" date="2018-06" db="EMBL/GenBank/DDBJ databases">
        <title>Genomic Encyclopedia of Type Strains, Phase IV (KMG-IV): sequencing the most valuable type-strain genomes for metagenomic binning, comparative biology and taxonomic classification.</title>
        <authorList>
            <person name="Goeker M."/>
        </authorList>
    </citation>
    <scope>NUCLEOTIDE SEQUENCE [LARGE SCALE GENOMIC DNA]</scope>
    <source>
        <strain evidence="2 3">DSM 15140</strain>
    </source>
</reference>
<name>A0A366EEJ2_9BACI</name>
<evidence type="ECO:0000313" key="2">
    <source>
        <dbReference type="EMBL" id="RBP00743.1"/>
    </source>
</evidence>
<organism evidence="2 3">
    <name type="scientific">Paraliobacillus ryukyuensis</name>
    <dbReference type="NCBI Taxonomy" id="200904"/>
    <lineage>
        <taxon>Bacteria</taxon>
        <taxon>Bacillati</taxon>
        <taxon>Bacillota</taxon>
        <taxon>Bacilli</taxon>
        <taxon>Bacillales</taxon>
        <taxon>Bacillaceae</taxon>
        <taxon>Paraliobacillus</taxon>
    </lineage>
</organism>
<feature type="domain" description="Gfo/Idh/MocA-like oxidoreductase N-terminal" evidence="1">
    <location>
        <begin position="56"/>
        <end position="134"/>
    </location>
</feature>